<evidence type="ECO:0000313" key="3">
    <source>
        <dbReference type="Proteomes" id="UP000018874"/>
    </source>
</evidence>
<evidence type="ECO:0000259" key="1">
    <source>
        <dbReference type="Pfam" id="PF13304"/>
    </source>
</evidence>
<dbReference type="SUPFAM" id="SSF52540">
    <property type="entry name" value="P-loop containing nucleoside triphosphate hydrolases"/>
    <property type="match status" value="1"/>
</dbReference>
<dbReference type="EMBL" id="AYYD01001286">
    <property type="protein sequence ID" value="ETK07343.1"/>
    <property type="molecule type" value="Genomic_DNA"/>
</dbReference>
<gene>
    <name evidence="2" type="ORF">T231_17765</name>
</gene>
<keyword evidence="2" id="KW-0547">Nucleotide-binding</keyword>
<protein>
    <submittedName>
        <fullName evidence="2">ATP-binding protein</fullName>
    </submittedName>
</protein>
<keyword evidence="2" id="KW-0067">ATP-binding</keyword>
<organism evidence="2 3">
    <name type="scientific">Tannerella sp. oral taxon BU063 isolate Cell 6/7/9</name>
    <dbReference type="NCBI Taxonomy" id="1411021"/>
    <lineage>
        <taxon>Bacteria</taxon>
        <taxon>Pseudomonadati</taxon>
        <taxon>Bacteroidota</taxon>
        <taxon>Bacteroidia</taxon>
        <taxon>Bacteroidales</taxon>
        <taxon>Tannerellaceae</taxon>
        <taxon>Tannerella</taxon>
    </lineage>
</organism>
<name>W2CJX4_9BACT</name>
<dbReference type="PANTHER" id="PTHR40396">
    <property type="entry name" value="ATPASE-LIKE PROTEIN"/>
    <property type="match status" value="1"/>
</dbReference>
<reference evidence="2 3" key="1">
    <citation type="submission" date="2013-11" db="EMBL/GenBank/DDBJ databases">
        <title>Single cell genomics of uncultured Tannerella BU063 (oral taxon 286).</title>
        <authorList>
            <person name="Beall C.J."/>
            <person name="Campbell A.G."/>
            <person name="Griffen A.L."/>
            <person name="Podar M."/>
            <person name="Leys E.J."/>
        </authorList>
    </citation>
    <scope>NUCLEOTIDE SEQUENCE [LARGE SCALE GENOMIC DNA]</scope>
    <source>
        <strain evidence="2">Cell 6/7/9</strain>
    </source>
</reference>
<proteinExistence type="predicted"/>
<dbReference type="PANTHER" id="PTHR40396:SF1">
    <property type="entry name" value="ATPASE AAA-TYPE CORE DOMAIN-CONTAINING PROTEIN"/>
    <property type="match status" value="1"/>
</dbReference>
<dbReference type="GO" id="GO:0005524">
    <property type="term" value="F:ATP binding"/>
    <property type="evidence" value="ECO:0007669"/>
    <property type="project" value="UniProtKB-KW"/>
</dbReference>
<dbReference type="InterPro" id="IPR027417">
    <property type="entry name" value="P-loop_NTPase"/>
</dbReference>
<sequence>MILNFSIQNFGSIKDKQTLSFEADKSDHLEEAYVTRCGGRRILKLALLYGANASGKTTVLKALDFLRELVVEPKSKKTDRLDFEPYLFDPDTPKQPTVLSIEFIRNEVRYAYRVEFTQEAVVAEELYAYYTPNKARIYQRTTDLERQFVEIKFGRKMTKSKAVKQSLTANTLWNNTVLGGYLKTNVDSKELQEVADWFKLYLKRMVQPQTSFEDLIFFQMEDGEILSSDMIPILQQADLHISDIVIQSREIVGRQEVEDFLSLINDHHSVMSKGDVIELREEAKAVIKKVMLEHTVNGEKYQLPLAEESRGTKRYYEFAGLLALFIKDPRAMLIDELETSLHPDLYRHFIVSYLLNTKDSQILATTHNRELLDDRDLFRNDAIWFTDKSNADATELYSLADFDRSVIGKKTNVLNAYKSGKLSGTPILGDTHIDLNHGKN</sequence>
<dbReference type="Gene3D" id="3.40.50.300">
    <property type="entry name" value="P-loop containing nucleotide triphosphate hydrolases"/>
    <property type="match status" value="1"/>
</dbReference>
<keyword evidence="3" id="KW-1185">Reference proteome</keyword>
<dbReference type="AlphaFoldDB" id="W2CJX4"/>
<dbReference type="GO" id="GO:0016887">
    <property type="term" value="F:ATP hydrolysis activity"/>
    <property type="evidence" value="ECO:0007669"/>
    <property type="project" value="InterPro"/>
</dbReference>
<dbReference type="InterPro" id="IPR003959">
    <property type="entry name" value="ATPase_AAA_core"/>
</dbReference>
<accession>W2CJX4</accession>
<dbReference type="PATRIC" id="fig|1411021.3.peg.2537"/>
<dbReference type="Proteomes" id="UP000018874">
    <property type="component" value="Unassembled WGS sequence"/>
</dbReference>
<feature type="domain" description="ATPase AAA-type core" evidence="1">
    <location>
        <begin position="46"/>
        <end position="373"/>
    </location>
</feature>
<evidence type="ECO:0000313" key="2">
    <source>
        <dbReference type="EMBL" id="ETK07343.1"/>
    </source>
</evidence>
<comment type="caution">
    <text evidence="2">The sequence shown here is derived from an EMBL/GenBank/DDBJ whole genome shotgun (WGS) entry which is preliminary data.</text>
</comment>
<dbReference type="Pfam" id="PF13304">
    <property type="entry name" value="AAA_21"/>
    <property type="match status" value="1"/>
</dbReference>